<dbReference type="RefSeq" id="WP_156338417.1">
    <property type="nucleotide sequence ID" value="NZ_CP012159.1"/>
</dbReference>
<gene>
    <name evidence="2" type="ORF">CMC5_020520</name>
</gene>
<evidence type="ECO:0000256" key="1">
    <source>
        <dbReference type="SAM" id="MobiDB-lite"/>
    </source>
</evidence>
<dbReference type="STRING" id="52.CMC5_020520"/>
<evidence type="ECO:0000313" key="3">
    <source>
        <dbReference type="Proteomes" id="UP000067626"/>
    </source>
</evidence>
<organism evidence="2 3">
    <name type="scientific">Chondromyces crocatus</name>
    <dbReference type="NCBI Taxonomy" id="52"/>
    <lineage>
        <taxon>Bacteria</taxon>
        <taxon>Pseudomonadati</taxon>
        <taxon>Myxococcota</taxon>
        <taxon>Polyangia</taxon>
        <taxon>Polyangiales</taxon>
        <taxon>Polyangiaceae</taxon>
        <taxon>Chondromyces</taxon>
    </lineage>
</organism>
<dbReference type="AlphaFoldDB" id="A0A0K1EAM3"/>
<feature type="region of interest" description="Disordered" evidence="1">
    <location>
        <begin position="153"/>
        <end position="226"/>
    </location>
</feature>
<name>A0A0K1EAM3_CHOCO</name>
<sequence>MAGGPEGLHEMCSALAKKFSGLPDVRRALVPGILALASSFLWSSSAAADDATRPLEAAIQLGSSPCLEARRLAEHIGFWLKKEALDARLAIVVSDTSEGVRFVVRRDGVVIGQRTLEILDAACADLHAAVGLGIASAIDATLLEDLGIGRSDPRGASSGPLLPGGPGAPGATSPMMPGGPGGPGSPPLAGAPWSVQPLGALPPVWGPRSGPGGMGPSFLPGDVPGRGQPSPFSFGITLEGGVLVNVLPSLTYGISPSAELALSRRFELRAGVLVSGTGSAELLGGTATADLIAGRLDFCAAGRPKPLLRLRACAGMLAGAVNARGGTVPDPRTAVSPWISPAVRVDGTWWLMRPLGLLVSVDGFFPGLRPELQILDPAGGVVAARRFPLAGIGVNLGPALAF</sequence>
<keyword evidence="3" id="KW-1185">Reference proteome</keyword>
<accession>A0A0K1EAM3</accession>
<reference evidence="2 3" key="1">
    <citation type="submission" date="2015-07" db="EMBL/GenBank/DDBJ databases">
        <title>Genome analysis of myxobacterium Chondromyces crocatus Cm c5 reveals a high potential for natural compound synthesis and the genetic basis for the loss of fruiting body formation.</title>
        <authorList>
            <person name="Zaburannyi N."/>
            <person name="Bunk B."/>
            <person name="Maier J."/>
            <person name="Overmann J."/>
            <person name="Mueller R."/>
        </authorList>
    </citation>
    <scope>NUCLEOTIDE SEQUENCE [LARGE SCALE GENOMIC DNA]</scope>
    <source>
        <strain evidence="2 3">Cm c5</strain>
    </source>
</reference>
<evidence type="ECO:0000313" key="2">
    <source>
        <dbReference type="EMBL" id="AKT37909.1"/>
    </source>
</evidence>
<proteinExistence type="predicted"/>
<protein>
    <submittedName>
        <fullName evidence="2">Uncharacterized protein</fullName>
    </submittedName>
</protein>
<dbReference type="EMBL" id="CP012159">
    <property type="protein sequence ID" value="AKT37909.1"/>
    <property type="molecule type" value="Genomic_DNA"/>
</dbReference>
<dbReference type="Proteomes" id="UP000067626">
    <property type="component" value="Chromosome"/>
</dbReference>
<dbReference type="KEGG" id="ccro:CMC5_020520"/>